<dbReference type="PROSITE" id="PS50966">
    <property type="entry name" value="ZF_SWIM"/>
    <property type="match status" value="1"/>
</dbReference>
<comment type="caution">
    <text evidence="3">The sequence shown here is derived from an EMBL/GenBank/DDBJ whole genome shotgun (WGS) entry which is preliminary data.</text>
</comment>
<dbReference type="RefSeq" id="WP_137337956.1">
    <property type="nucleotide sequence ID" value="NZ_BSQH01000001.1"/>
</dbReference>
<dbReference type="InterPro" id="IPR007527">
    <property type="entry name" value="Znf_SWIM"/>
</dbReference>
<keyword evidence="4" id="KW-1185">Reference proteome</keyword>
<keyword evidence="1" id="KW-0479">Metal-binding</keyword>
<reference evidence="3 4" key="1">
    <citation type="submission" date="2019-05" db="EMBL/GenBank/DDBJ databases">
        <title>Dyadobacter AR-3-8 sp. nov., isolated from arctic soil.</title>
        <authorList>
            <person name="Chaudhary D.K."/>
        </authorList>
    </citation>
    <scope>NUCLEOTIDE SEQUENCE [LARGE SCALE GENOMIC DNA]</scope>
    <source>
        <strain evidence="3 4">AR-3-8</strain>
    </source>
</reference>
<keyword evidence="1" id="KW-0862">Zinc</keyword>
<feature type="domain" description="SWIM-type" evidence="2">
    <location>
        <begin position="48"/>
        <end position="85"/>
    </location>
</feature>
<organism evidence="3 4">
    <name type="scientific">Dyadobacter frigoris</name>
    <dbReference type="NCBI Taxonomy" id="2576211"/>
    <lineage>
        <taxon>Bacteria</taxon>
        <taxon>Pseudomonadati</taxon>
        <taxon>Bacteroidota</taxon>
        <taxon>Cytophagia</taxon>
        <taxon>Cytophagales</taxon>
        <taxon>Spirosomataceae</taxon>
        <taxon>Dyadobacter</taxon>
    </lineage>
</organism>
<evidence type="ECO:0000256" key="1">
    <source>
        <dbReference type="PROSITE-ProRule" id="PRU00325"/>
    </source>
</evidence>
<evidence type="ECO:0000313" key="4">
    <source>
        <dbReference type="Proteomes" id="UP000304900"/>
    </source>
</evidence>
<gene>
    <name evidence="3" type="ORF">FDK13_00160</name>
</gene>
<accession>A0A4U6D882</accession>
<dbReference type="EMBL" id="SZVO01000001">
    <property type="protein sequence ID" value="TKT93662.1"/>
    <property type="molecule type" value="Genomic_DNA"/>
</dbReference>
<name>A0A4U6D882_9BACT</name>
<dbReference type="OrthoDB" id="9760715at2"/>
<keyword evidence="1" id="KW-0863">Zinc-finger</keyword>
<evidence type="ECO:0000259" key="2">
    <source>
        <dbReference type="PROSITE" id="PS50966"/>
    </source>
</evidence>
<dbReference type="GO" id="GO:0008270">
    <property type="term" value="F:zinc ion binding"/>
    <property type="evidence" value="ECO:0007669"/>
    <property type="project" value="UniProtKB-KW"/>
</dbReference>
<dbReference type="AlphaFoldDB" id="A0A4U6D882"/>
<evidence type="ECO:0000313" key="3">
    <source>
        <dbReference type="EMBL" id="TKT93662.1"/>
    </source>
</evidence>
<proteinExistence type="predicted"/>
<protein>
    <recommendedName>
        <fullName evidence="2">SWIM-type domain-containing protein</fullName>
    </recommendedName>
</protein>
<sequence>MNLRNFHQQISPIILQRGKDYYNEGAVINLEEEENGLWNADVEGSEVYTVEVQLGESGEIDTFFCDCPHDADVCKHIVAVFYELKDAVKIIKLEPQKKKDHALSFSELMKKVGVSELKEFVELFAKSDKNFKNQFELHFAYKDEKIDVEKKYTDLIKKVIRSTMSQGYVNYYSAGDLSGKIDNFLDKAQEAIENQNFKDAVMISRVALKQLVEDVIPNADDSNGDIGDTISNAISILRIVAESEFCAQELKENMHDFLASELANDNYFDYGDFGDECFEIFRYLSVQLKRPDAFLAFMELWADNYRAEYFIKQTILFFKETGNTIEAEKLIRQHMDIVEVRQGVVDEAIERKEYAEAKELIYQGIVLAQKRQHPGTISEWQKTLLRIAGLEGDLVMQRHFNLLFAFDRGFNPEYYKNWKDTFQQTEWEVKFDGLIQKIVDEVEREAERHLNNHWWSKNNALLNRLAPIYLQEKQFDKLYQLVEGYPSLEVLLNYMKYLAKDYQPELIDLLYPALLIAGDRADSRSGYARIASYMIAVIKLMPASRGRILDAVQVLRTKYPRRPAMLDELKAIK</sequence>
<dbReference type="Pfam" id="PF04434">
    <property type="entry name" value="SWIM"/>
    <property type="match status" value="1"/>
</dbReference>
<dbReference type="Proteomes" id="UP000304900">
    <property type="component" value="Unassembled WGS sequence"/>
</dbReference>